<protein>
    <recommendedName>
        <fullName evidence="3">DUF4019 domain-containing protein</fullName>
    </recommendedName>
</protein>
<proteinExistence type="predicted"/>
<evidence type="ECO:0000256" key="1">
    <source>
        <dbReference type="SAM" id="SignalP"/>
    </source>
</evidence>
<dbReference type="Pfam" id="PF13211">
    <property type="entry name" value="DUF4019"/>
    <property type="match status" value="1"/>
</dbReference>
<dbReference type="EMBL" id="FMJC01000001">
    <property type="protein sequence ID" value="SCM70157.1"/>
    <property type="molecule type" value="Genomic_DNA"/>
</dbReference>
<name>A0A212KY15_9BACT</name>
<sequence length="139" mass="15108">MRKLILCSLIAFALCINTSAAFGASAPDKAMEAANTWLALADKGDAQATWNQAAAAFKAGIELKEWEKTLPKARQPLGAVIHRTISSSETTATLPGVPDGEYAIFRFQTGFSQKKEAVEALLMQKENDGVWRTIGYFIK</sequence>
<keyword evidence="1" id="KW-0732">Signal</keyword>
<evidence type="ECO:0000313" key="2">
    <source>
        <dbReference type="EMBL" id="SCM70157.1"/>
    </source>
</evidence>
<reference evidence="2" key="1">
    <citation type="submission" date="2016-08" db="EMBL/GenBank/DDBJ databases">
        <authorList>
            <person name="Seilhamer J.J."/>
        </authorList>
    </citation>
    <scope>NUCLEOTIDE SEQUENCE</scope>
    <source>
        <strain evidence="2">86-1</strain>
    </source>
</reference>
<dbReference type="RefSeq" id="WP_179981617.1">
    <property type="nucleotide sequence ID" value="NZ_LT608333.1"/>
</dbReference>
<feature type="signal peptide" evidence="1">
    <location>
        <begin position="1"/>
        <end position="23"/>
    </location>
</feature>
<dbReference type="AlphaFoldDB" id="A0A212KY15"/>
<organism evidence="2">
    <name type="scientific">uncultured Desulfovibrio sp</name>
    <dbReference type="NCBI Taxonomy" id="167968"/>
    <lineage>
        <taxon>Bacteria</taxon>
        <taxon>Pseudomonadati</taxon>
        <taxon>Thermodesulfobacteriota</taxon>
        <taxon>Desulfovibrionia</taxon>
        <taxon>Desulfovibrionales</taxon>
        <taxon>Desulfovibrionaceae</taxon>
        <taxon>Desulfovibrio</taxon>
        <taxon>environmental samples</taxon>
    </lineage>
</organism>
<dbReference type="InterPro" id="IPR025091">
    <property type="entry name" value="DUF4019"/>
</dbReference>
<feature type="chain" id="PRO_5012194357" description="DUF4019 domain-containing protein" evidence="1">
    <location>
        <begin position="24"/>
        <end position="139"/>
    </location>
</feature>
<gene>
    <name evidence="2" type="ORF">KL86DES1_10222</name>
</gene>
<evidence type="ECO:0008006" key="3">
    <source>
        <dbReference type="Google" id="ProtNLM"/>
    </source>
</evidence>
<accession>A0A212KY15</accession>